<sequence>MPSFAESFWSPDFISGISTLFEKLHKGCEQNDLFIQLFASRMQYEVEFGRQLCNINDGIDKFDALESTGNSALAGMIGQMVEEGNHHLKIASTIEVTVLGPFTKWRQEHKQRVEYSEKILKTNAVSFLKSKAYVEKLEQTYLNKCRLLEDFKRSTFNEDELVDAMKSLDLQRDHEAKLLQERDYQKFGEFGGTDYDYKSIKDILKLMLTQLPKHSYKVPFISFTIENTNSGSEIVKFLMEHMSLKDVDHAELFGQDLLNQGFIKYCNGVGTTFANSKKFQYQWKPYAYKFCNLSTVDSDDKSLNETENSIVNYLHKISVGSEGTYASMPQPNFSETDKKLYKFVRDVELSDSKYMKECRKLDSLRCSFEELIVDHYTFMEKCESDRLMALRKVTLDFCAAIGNTISSMKLTIEKLTNSETLIDPAVDLLRTIEENRVGFFQPRVIPYNNYYNPGNYQTFGVDLETRCRCDKRLVPLILSAILLYMDQAYPEMENDHKRAVVWTKPVKLHEVHRLRQLLIKPFKEESEIIAILKSEKADPSTVANVFKIYLLELPKSLITEDAYDILKVLYREFPPHHTTQEAEDQRVRGVITALSTLSKPNMVTLDVITTHFERLIEIIRMNKSAESQELAENLRDAISQEFANCLIHPIVPTANDLGYKVFEDLLKYRKKIFKELKRKGSNSSSKG</sequence>
<feature type="domain" description="Rho-GAP" evidence="3">
    <location>
        <begin position="461"/>
        <end position="673"/>
    </location>
</feature>
<dbReference type="EMBL" id="CCBQ010000019">
    <property type="protein sequence ID" value="CDO92898.1"/>
    <property type="molecule type" value="Genomic_DNA"/>
</dbReference>
<comment type="caution">
    <text evidence="5">The sequence shown here is derived from an EMBL/GenBank/DDBJ whole genome shotgun (WGS) entry which is preliminary data.</text>
</comment>
<proteinExistence type="predicted"/>
<dbReference type="PROSITE" id="PS50238">
    <property type="entry name" value="RHOGAP"/>
    <property type="match status" value="1"/>
</dbReference>
<dbReference type="SMART" id="SM00055">
    <property type="entry name" value="FCH"/>
    <property type="match status" value="1"/>
</dbReference>
<name>A0A0A8L3R5_9SACH</name>
<dbReference type="OrthoDB" id="2155291at2759"/>
<dbReference type="InterPro" id="IPR036388">
    <property type="entry name" value="WH-like_DNA-bd_sf"/>
</dbReference>
<evidence type="ECO:0000259" key="3">
    <source>
        <dbReference type="PROSITE" id="PS50238"/>
    </source>
</evidence>
<accession>A0A0A8L3R5</accession>
<feature type="domain" description="F-BAR" evidence="4">
    <location>
        <begin position="2"/>
        <end position="427"/>
    </location>
</feature>
<dbReference type="GO" id="GO:0007264">
    <property type="term" value="P:small GTPase-mediated signal transduction"/>
    <property type="evidence" value="ECO:0007669"/>
    <property type="project" value="TreeGrafter"/>
</dbReference>
<dbReference type="SUPFAM" id="SSF48350">
    <property type="entry name" value="GTPase activation domain, GAP"/>
    <property type="match status" value="1"/>
</dbReference>
<dbReference type="Proteomes" id="UP000031516">
    <property type="component" value="Unassembled WGS sequence"/>
</dbReference>
<dbReference type="CDD" id="cd04399">
    <property type="entry name" value="RhoGAP_fRGD2"/>
    <property type="match status" value="1"/>
</dbReference>
<keyword evidence="1" id="KW-0175">Coiled coil</keyword>
<dbReference type="AlphaFoldDB" id="A0A0A8L3R5"/>
<dbReference type="GO" id="GO:0005096">
    <property type="term" value="F:GTPase activator activity"/>
    <property type="evidence" value="ECO:0007669"/>
    <property type="project" value="TreeGrafter"/>
</dbReference>
<dbReference type="SUPFAM" id="SSF103657">
    <property type="entry name" value="BAR/IMD domain-like"/>
    <property type="match status" value="1"/>
</dbReference>
<organism evidence="5 6">
    <name type="scientific">Kluyveromyces dobzhanskii CBS 2104</name>
    <dbReference type="NCBI Taxonomy" id="1427455"/>
    <lineage>
        <taxon>Eukaryota</taxon>
        <taxon>Fungi</taxon>
        <taxon>Dikarya</taxon>
        <taxon>Ascomycota</taxon>
        <taxon>Saccharomycotina</taxon>
        <taxon>Saccharomycetes</taxon>
        <taxon>Saccharomycetales</taxon>
        <taxon>Saccharomycetaceae</taxon>
        <taxon>Kluyveromyces</taxon>
    </lineage>
</organism>
<dbReference type="SMART" id="SM00324">
    <property type="entry name" value="RhoGAP"/>
    <property type="match status" value="1"/>
</dbReference>
<dbReference type="Pfam" id="PF00611">
    <property type="entry name" value="FCH"/>
    <property type="match status" value="1"/>
</dbReference>
<gene>
    <name evidence="5" type="ORF">KLDO_g1207</name>
</gene>
<dbReference type="PROSITE" id="PS50186">
    <property type="entry name" value="DEP"/>
    <property type="match status" value="1"/>
</dbReference>
<feature type="domain" description="DEP" evidence="2">
    <location>
        <begin position="224"/>
        <end position="292"/>
    </location>
</feature>
<dbReference type="GO" id="GO:0000935">
    <property type="term" value="C:division septum"/>
    <property type="evidence" value="ECO:0007669"/>
    <property type="project" value="TreeGrafter"/>
</dbReference>
<dbReference type="PROSITE" id="PS51741">
    <property type="entry name" value="F_BAR"/>
    <property type="match status" value="1"/>
</dbReference>
<dbReference type="GO" id="GO:0007010">
    <property type="term" value="P:cytoskeleton organization"/>
    <property type="evidence" value="ECO:0007669"/>
    <property type="project" value="TreeGrafter"/>
</dbReference>
<dbReference type="GO" id="GO:0005886">
    <property type="term" value="C:plasma membrane"/>
    <property type="evidence" value="ECO:0007669"/>
    <property type="project" value="TreeGrafter"/>
</dbReference>
<dbReference type="InterPro" id="IPR000591">
    <property type="entry name" value="DEP_dom"/>
</dbReference>
<dbReference type="PANTHER" id="PTHR23065">
    <property type="entry name" value="PROLINE-SERINE-THREONINE PHOSPHATASE INTERACTING PROTEIN 1"/>
    <property type="match status" value="1"/>
</dbReference>
<dbReference type="Gene3D" id="1.10.10.10">
    <property type="entry name" value="Winged helix-like DNA-binding domain superfamily/Winged helix DNA-binding domain"/>
    <property type="match status" value="1"/>
</dbReference>
<dbReference type="Pfam" id="PF00610">
    <property type="entry name" value="DEP"/>
    <property type="match status" value="1"/>
</dbReference>
<dbReference type="SMART" id="SM00049">
    <property type="entry name" value="DEP"/>
    <property type="match status" value="1"/>
</dbReference>
<evidence type="ECO:0000313" key="5">
    <source>
        <dbReference type="EMBL" id="CDO92898.1"/>
    </source>
</evidence>
<dbReference type="InterPro" id="IPR000198">
    <property type="entry name" value="RhoGAP_dom"/>
</dbReference>
<dbReference type="Gene3D" id="1.20.1270.60">
    <property type="entry name" value="Arfaptin homology (AH) domain/BAR domain"/>
    <property type="match status" value="2"/>
</dbReference>
<dbReference type="PANTHER" id="PTHR23065:SF17">
    <property type="entry name" value="RHO-GTPASE-ACTIVATING PROTEIN RGD2"/>
    <property type="match status" value="1"/>
</dbReference>
<dbReference type="InterPro" id="IPR031160">
    <property type="entry name" value="F_BAR_dom"/>
</dbReference>
<dbReference type="Pfam" id="PF00620">
    <property type="entry name" value="RhoGAP"/>
    <property type="match status" value="1"/>
</dbReference>
<protein>
    <submittedName>
        <fullName evidence="5">WGS project CCBQ000000000 data, contig 00099</fullName>
    </submittedName>
</protein>
<keyword evidence="6" id="KW-1185">Reference proteome</keyword>
<dbReference type="InterPro" id="IPR027267">
    <property type="entry name" value="AH/BAR_dom_sf"/>
</dbReference>
<reference evidence="5 6" key="1">
    <citation type="submission" date="2014-03" db="EMBL/GenBank/DDBJ databases">
        <title>The genome of Kluyveromyces dobzhanskii.</title>
        <authorList>
            <person name="Nystedt B."/>
            <person name="Astrom S."/>
        </authorList>
    </citation>
    <scope>NUCLEOTIDE SEQUENCE [LARGE SCALE GENOMIC DNA]</scope>
    <source>
        <strain evidence="5 6">CBS 2104</strain>
    </source>
</reference>
<dbReference type="InterPro" id="IPR001060">
    <property type="entry name" value="FCH_dom"/>
</dbReference>
<dbReference type="GO" id="GO:0005737">
    <property type="term" value="C:cytoplasm"/>
    <property type="evidence" value="ECO:0007669"/>
    <property type="project" value="TreeGrafter"/>
</dbReference>
<dbReference type="InterPro" id="IPR036390">
    <property type="entry name" value="WH_DNA-bd_sf"/>
</dbReference>
<evidence type="ECO:0000256" key="1">
    <source>
        <dbReference type="PROSITE-ProRule" id="PRU01077"/>
    </source>
</evidence>
<evidence type="ECO:0000259" key="4">
    <source>
        <dbReference type="PROSITE" id="PS51741"/>
    </source>
</evidence>
<dbReference type="CDD" id="cd04436">
    <property type="entry name" value="DEP_fRgd2"/>
    <property type="match status" value="1"/>
</dbReference>
<dbReference type="Gene3D" id="1.10.555.10">
    <property type="entry name" value="Rho GTPase activation protein"/>
    <property type="match status" value="1"/>
</dbReference>
<dbReference type="SUPFAM" id="SSF46785">
    <property type="entry name" value="Winged helix' DNA-binding domain"/>
    <property type="match status" value="1"/>
</dbReference>
<evidence type="ECO:0000313" key="6">
    <source>
        <dbReference type="Proteomes" id="UP000031516"/>
    </source>
</evidence>
<evidence type="ECO:0000259" key="2">
    <source>
        <dbReference type="PROSITE" id="PS50186"/>
    </source>
</evidence>
<dbReference type="InterPro" id="IPR008936">
    <property type="entry name" value="Rho_GTPase_activation_prot"/>
</dbReference>